<sequence>MLGVRSSPAIEVGPRASSISYSANSAEKGSMPSAMLTAQISTSLPDKVSPVNPKPASSNVGLVKTASLDSSNIVDLSRGPSNLAIEVKSALVSQSISRASDTYLIGNLSGSNPSQSSFSLNLGPLTVSGLVRSTEQATELAPRFSSHSLVSDPQPNIKPLDKSHTNNEQGPQAEYNTRDRGIDIHGGQAEGKRDFSPPGADEEKRESIFTPFEAVEQGDGEDAPDGQSADAKRQVIAQLEQQLLQELSTRDAEVKAHEQAHSTVGGDLAQSPQFSYEKGSDGRRYAVDGEVRIDIAVVEGDPLATVSKMKKVYAAAMAPTNPSMADIRVASQALKKLNDAKAQLVDVRQEKPLSLDEMALLIDAQSASRGVVIPEPHKPQVFGEVDENGVISSSLVDSPSSLDDVFIVSPLIELINEQIPSTSDTSTDTSSEPAPVELPTGSLSFGAERIAKHYAANSFSVDANADLLYMDKDVLNASHTQGVSINALV</sequence>
<evidence type="ECO:0000313" key="2">
    <source>
        <dbReference type="EMBL" id="BAJ02335.1"/>
    </source>
</evidence>
<evidence type="ECO:0000313" key="3">
    <source>
        <dbReference type="Proteomes" id="UP000002350"/>
    </source>
</evidence>
<dbReference type="eggNOG" id="COG3064">
    <property type="taxonomic scope" value="Bacteria"/>
</dbReference>
<accession>D4ZKY6</accession>
<feature type="region of interest" description="Disordered" evidence="1">
    <location>
        <begin position="141"/>
        <end position="232"/>
    </location>
</feature>
<dbReference type="OrthoDB" id="9812722at2"/>
<feature type="region of interest" description="Disordered" evidence="1">
    <location>
        <begin position="257"/>
        <end position="281"/>
    </location>
</feature>
<organism evidence="2 3">
    <name type="scientific">Shewanella violacea (strain JCM 10179 / CIP 106290 / LMG 19151 / DSS12)</name>
    <dbReference type="NCBI Taxonomy" id="637905"/>
    <lineage>
        <taxon>Bacteria</taxon>
        <taxon>Pseudomonadati</taxon>
        <taxon>Pseudomonadota</taxon>
        <taxon>Gammaproteobacteria</taxon>
        <taxon>Alteromonadales</taxon>
        <taxon>Shewanellaceae</taxon>
        <taxon>Shewanella</taxon>
    </lineage>
</organism>
<name>D4ZKY6_SHEVD</name>
<evidence type="ECO:0000256" key="1">
    <source>
        <dbReference type="SAM" id="MobiDB-lite"/>
    </source>
</evidence>
<proteinExistence type="predicted"/>
<dbReference type="Proteomes" id="UP000002350">
    <property type="component" value="Chromosome"/>
</dbReference>
<dbReference type="HOGENOM" id="CLU_629889_0_0_6"/>
<dbReference type="STRING" id="637905.SVI_2364"/>
<keyword evidence="3" id="KW-1185">Reference proteome</keyword>
<dbReference type="EMBL" id="AP011177">
    <property type="protein sequence ID" value="BAJ02335.1"/>
    <property type="molecule type" value="Genomic_DNA"/>
</dbReference>
<gene>
    <name evidence="2" type="ordered locus">SVI_2364</name>
</gene>
<dbReference type="InterPro" id="IPR021973">
    <property type="entry name" value="SprA-related"/>
</dbReference>
<feature type="region of interest" description="Disordered" evidence="1">
    <location>
        <begin position="419"/>
        <end position="439"/>
    </location>
</feature>
<protein>
    <recommendedName>
        <fullName evidence="4">SrpA-related protein</fullName>
    </recommendedName>
</protein>
<evidence type="ECO:0008006" key="4">
    <source>
        <dbReference type="Google" id="ProtNLM"/>
    </source>
</evidence>
<reference evidence="3" key="1">
    <citation type="journal article" date="2010" name="Mol. Biosyst.">
        <title>Complete genome sequence and comparative analysis of Shewanella violacea, a psychrophilic and piezophilic bacterium from deep sea floor sediments.</title>
        <authorList>
            <person name="Aono E."/>
            <person name="Baba T."/>
            <person name="Ara T."/>
            <person name="Nishi T."/>
            <person name="Nakamichi T."/>
            <person name="Inamoto E."/>
            <person name="Toyonaga H."/>
            <person name="Hasegawa M."/>
            <person name="Takai Y."/>
            <person name="Okumura Y."/>
            <person name="Baba M."/>
            <person name="Tomita M."/>
            <person name="Kato C."/>
            <person name="Oshima T."/>
            <person name="Nakasone K."/>
            <person name="Mori H."/>
        </authorList>
    </citation>
    <scope>NUCLEOTIDE SEQUENCE [LARGE SCALE GENOMIC DNA]</scope>
    <source>
        <strain evidence="3">JCM 10179 / CIP 106290 / LMG 19151 / DSS12</strain>
    </source>
</reference>
<feature type="compositionally biased region" description="Polar residues" evidence="1">
    <location>
        <begin position="145"/>
        <end position="154"/>
    </location>
</feature>
<dbReference type="Pfam" id="PF12118">
    <property type="entry name" value="SprA-related"/>
    <property type="match status" value="1"/>
</dbReference>
<dbReference type="KEGG" id="svo:SVI_2364"/>
<dbReference type="AlphaFoldDB" id="D4ZKY6"/>
<feature type="compositionally biased region" description="Low complexity" evidence="1">
    <location>
        <begin position="421"/>
        <end position="431"/>
    </location>
</feature>
<feature type="compositionally biased region" description="Basic and acidic residues" evidence="1">
    <location>
        <begin position="190"/>
        <end position="207"/>
    </location>
</feature>